<reference evidence="11" key="1">
    <citation type="journal article" date="2016" name="Nat. Genet.">
        <title>A high-quality carrot genome assembly provides new insights into carotenoid accumulation and asterid genome evolution.</title>
        <authorList>
            <person name="Iorizzo M."/>
            <person name="Ellison S."/>
            <person name="Senalik D."/>
            <person name="Zeng P."/>
            <person name="Satapoomin P."/>
            <person name="Huang J."/>
            <person name="Bowman M."/>
            <person name="Iovene M."/>
            <person name="Sanseverino W."/>
            <person name="Cavagnaro P."/>
            <person name="Yildiz M."/>
            <person name="Macko-Podgorni A."/>
            <person name="Moranska E."/>
            <person name="Grzebelus E."/>
            <person name="Grzebelus D."/>
            <person name="Ashrafi H."/>
            <person name="Zheng Z."/>
            <person name="Cheng S."/>
            <person name="Spooner D."/>
            <person name="Van Deynze A."/>
            <person name="Simon P."/>
        </authorList>
    </citation>
    <scope>NUCLEOTIDE SEQUENCE</scope>
    <source>
        <tissue evidence="11">Leaf</tissue>
    </source>
</reference>
<dbReference type="InterPro" id="IPR045274">
    <property type="entry name" value="WAK-like"/>
</dbReference>
<evidence type="ECO:0000256" key="6">
    <source>
        <dbReference type="ARBA" id="ARBA00047951"/>
    </source>
</evidence>
<evidence type="ECO:0000259" key="10">
    <source>
        <dbReference type="PROSITE" id="PS50011"/>
    </source>
</evidence>
<feature type="domain" description="Protein kinase" evidence="10">
    <location>
        <begin position="45"/>
        <end position="286"/>
    </location>
</feature>
<dbReference type="FunFam" id="1.10.510.10:FF:000084">
    <property type="entry name" value="Wall-associated receptor kinase 2"/>
    <property type="match status" value="1"/>
</dbReference>
<dbReference type="GO" id="GO:0004674">
    <property type="term" value="F:protein serine/threonine kinase activity"/>
    <property type="evidence" value="ECO:0007669"/>
    <property type="project" value="UniProtKB-KW"/>
</dbReference>
<comment type="similarity">
    <text evidence="8">Belongs to the protein kinase superfamily.</text>
</comment>
<feature type="binding site" evidence="7">
    <location>
        <position position="74"/>
    </location>
    <ligand>
        <name>ATP</name>
        <dbReference type="ChEBI" id="CHEBI:30616"/>
    </ligand>
</feature>
<evidence type="ECO:0000313" key="11">
    <source>
        <dbReference type="EMBL" id="WOG96044.1"/>
    </source>
</evidence>
<comment type="catalytic activity">
    <reaction evidence="5">
        <text>L-seryl-[protein] + ATP = O-phospho-L-seryl-[protein] + ADP + H(+)</text>
        <dbReference type="Rhea" id="RHEA:17989"/>
        <dbReference type="Rhea" id="RHEA-COMP:9863"/>
        <dbReference type="Rhea" id="RHEA-COMP:11604"/>
        <dbReference type="ChEBI" id="CHEBI:15378"/>
        <dbReference type="ChEBI" id="CHEBI:29999"/>
        <dbReference type="ChEBI" id="CHEBI:30616"/>
        <dbReference type="ChEBI" id="CHEBI:83421"/>
        <dbReference type="ChEBI" id="CHEBI:456216"/>
    </reaction>
</comment>
<accession>A0AAF1AV38</accession>
<keyword evidence="1" id="KW-0808">Transferase</keyword>
<feature type="region of interest" description="Disordered" evidence="9">
    <location>
        <begin position="314"/>
        <end position="342"/>
    </location>
</feature>
<dbReference type="EMBL" id="CP093346">
    <property type="protein sequence ID" value="WOG96044.1"/>
    <property type="molecule type" value="Genomic_DNA"/>
</dbReference>
<keyword evidence="4 7" id="KW-0067">ATP-binding</keyword>
<dbReference type="Gene3D" id="1.10.510.10">
    <property type="entry name" value="Transferase(Phosphotransferase) domain 1"/>
    <property type="match status" value="1"/>
</dbReference>
<dbReference type="SMART" id="SM00220">
    <property type="entry name" value="S_TKc"/>
    <property type="match status" value="1"/>
</dbReference>
<comment type="catalytic activity">
    <reaction evidence="6">
        <text>L-threonyl-[protein] + ATP = O-phospho-L-threonyl-[protein] + ADP + H(+)</text>
        <dbReference type="Rhea" id="RHEA:46608"/>
        <dbReference type="Rhea" id="RHEA-COMP:11060"/>
        <dbReference type="Rhea" id="RHEA-COMP:11605"/>
        <dbReference type="ChEBI" id="CHEBI:15378"/>
        <dbReference type="ChEBI" id="CHEBI:30013"/>
        <dbReference type="ChEBI" id="CHEBI:30616"/>
        <dbReference type="ChEBI" id="CHEBI:61977"/>
        <dbReference type="ChEBI" id="CHEBI:456216"/>
    </reaction>
</comment>
<name>A0AAF1AV38_DAUCS</name>
<keyword evidence="3" id="KW-0418">Kinase</keyword>
<protein>
    <recommendedName>
        <fullName evidence="10">Protein kinase domain-containing protein</fullName>
    </recommendedName>
</protein>
<dbReference type="InterPro" id="IPR000719">
    <property type="entry name" value="Prot_kinase_dom"/>
</dbReference>
<evidence type="ECO:0000256" key="8">
    <source>
        <dbReference type="RuleBase" id="RU000304"/>
    </source>
</evidence>
<evidence type="ECO:0000256" key="4">
    <source>
        <dbReference type="ARBA" id="ARBA00022840"/>
    </source>
</evidence>
<feature type="compositionally biased region" description="Polar residues" evidence="9">
    <location>
        <begin position="316"/>
        <end position="342"/>
    </location>
</feature>
<dbReference type="PROSITE" id="PS50011">
    <property type="entry name" value="PROTEIN_KINASE_DOM"/>
    <property type="match status" value="1"/>
</dbReference>
<dbReference type="Proteomes" id="UP000077755">
    <property type="component" value="Chromosome 4"/>
</dbReference>
<evidence type="ECO:0000256" key="3">
    <source>
        <dbReference type="ARBA" id="ARBA00022777"/>
    </source>
</evidence>
<dbReference type="GO" id="GO:0005524">
    <property type="term" value="F:ATP binding"/>
    <property type="evidence" value="ECO:0007669"/>
    <property type="project" value="UniProtKB-UniRule"/>
</dbReference>
<evidence type="ECO:0000313" key="12">
    <source>
        <dbReference type="Proteomes" id="UP000077755"/>
    </source>
</evidence>
<dbReference type="PANTHER" id="PTHR27005">
    <property type="entry name" value="WALL-ASSOCIATED RECEPTOR KINASE-LIKE 21"/>
    <property type="match status" value="1"/>
</dbReference>
<proteinExistence type="inferred from homology"/>
<dbReference type="PANTHER" id="PTHR27005:SF283">
    <property type="entry name" value="OS02G0633066 PROTEIN"/>
    <property type="match status" value="1"/>
</dbReference>
<dbReference type="SUPFAM" id="SSF56112">
    <property type="entry name" value="Protein kinase-like (PK-like)"/>
    <property type="match status" value="1"/>
</dbReference>
<dbReference type="AlphaFoldDB" id="A0AAF1AV38"/>
<evidence type="ECO:0000256" key="9">
    <source>
        <dbReference type="SAM" id="MobiDB-lite"/>
    </source>
</evidence>
<dbReference type="InterPro" id="IPR008271">
    <property type="entry name" value="Ser/Thr_kinase_AS"/>
</dbReference>
<dbReference type="PROSITE" id="PS00108">
    <property type="entry name" value="PROTEIN_KINASE_ST"/>
    <property type="match status" value="1"/>
</dbReference>
<reference evidence="11" key="2">
    <citation type="submission" date="2022-03" db="EMBL/GenBank/DDBJ databases">
        <title>Draft title - Genomic analysis of global carrot germplasm unveils the trajectory of domestication and the origin of high carotenoid orange carrot.</title>
        <authorList>
            <person name="Iorizzo M."/>
            <person name="Ellison S."/>
            <person name="Senalik D."/>
            <person name="Macko-Podgorni A."/>
            <person name="Grzebelus D."/>
            <person name="Bostan H."/>
            <person name="Rolling W."/>
            <person name="Curaba J."/>
            <person name="Simon P."/>
        </authorList>
    </citation>
    <scope>NUCLEOTIDE SEQUENCE</scope>
    <source>
        <tissue evidence="11">Leaf</tissue>
    </source>
</reference>
<organism evidence="11 12">
    <name type="scientific">Daucus carota subsp. sativus</name>
    <name type="common">Carrot</name>
    <dbReference type="NCBI Taxonomy" id="79200"/>
    <lineage>
        <taxon>Eukaryota</taxon>
        <taxon>Viridiplantae</taxon>
        <taxon>Streptophyta</taxon>
        <taxon>Embryophyta</taxon>
        <taxon>Tracheophyta</taxon>
        <taxon>Spermatophyta</taxon>
        <taxon>Magnoliopsida</taxon>
        <taxon>eudicotyledons</taxon>
        <taxon>Gunneridae</taxon>
        <taxon>Pentapetalae</taxon>
        <taxon>asterids</taxon>
        <taxon>campanulids</taxon>
        <taxon>Apiales</taxon>
        <taxon>Apiaceae</taxon>
        <taxon>Apioideae</taxon>
        <taxon>Scandiceae</taxon>
        <taxon>Daucinae</taxon>
        <taxon>Daucus</taxon>
        <taxon>Daucus sect. Daucus</taxon>
    </lineage>
</organism>
<evidence type="ECO:0000256" key="1">
    <source>
        <dbReference type="ARBA" id="ARBA00022679"/>
    </source>
</evidence>
<keyword evidence="2 7" id="KW-0547">Nucleotide-binding</keyword>
<sequence>MKLKEKFFQQNGGLLLEQHNIGEGGSIDSTKHYTDEELKKATNNYAADRILGQGGYGVVYKGILPDDRVVAIKKSKVLILTQVNHRNVVKLLGCCLECEVPLLLYEFVSNGMSWLSWEDRLRIAAESSGALAYLHSAASIPIIHRDVKLANILVDDHHVAKISDFGASRLIPMDQTQVTTLVQGTIGYLDPEYFHTELLTGRKPISMDNPENERNLATYFITSMNENRLFQILEPRVLREGTSDQFQKAGELVKRCLDLNGEKRPTMKEVAMELESLRKFTKHPWANQPINEETTSLIAHSRIQHSDLYEIKLSSRDGNGSESEQYSSSTTVSLVHQPTTPR</sequence>
<evidence type="ECO:0000256" key="2">
    <source>
        <dbReference type="ARBA" id="ARBA00022741"/>
    </source>
</evidence>
<keyword evidence="12" id="KW-1185">Reference proteome</keyword>
<dbReference type="PROSITE" id="PS00107">
    <property type="entry name" value="PROTEIN_KINASE_ATP"/>
    <property type="match status" value="1"/>
</dbReference>
<evidence type="ECO:0000256" key="7">
    <source>
        <dbReference type="PROSITE-ProRule" id="PRU10141"/>
    </source>
</evidence>
<dbReference type="Pfam" id="PF00069">
    <property type="entry name" value="Pkinase"/>
    <property type="match status" value="1"/>
</dbReference>
<evidence type="ECO:0000256" key="5">
    <source>
        <dbReference type="ARBA" id="ARBA00047558"/>
    </source>
</evidence>
<keyword evidence="8" id="KW-0723">Serine/threonine-protein kinase</keyword>
<dbReference type="Gene3D" id="3.30.200.20">
    <property type="entry name" value="Phosphorylase Kinase, domain 1"/>
    <property type="match status" value="1"/>
</dbReference>
<dbReference type="InterPro" id="IPR011009">
    <property type="entry name" value="Kinase-like_dom_sf"/>
</dbReference>
<dbReference type="GO" id="GO:0007166">
    <property type="term" value="P:cell surface receptor signaling pathway"/>
    <property type="evidence" value="ECO:0007669"/>
    <property type="project" value="InterPro"/>
</dbReference>
<dbReference type="InterPro" id="IPR017441">
    <property type="entry name" value="Protein_kinase_ATP_BS"/>
</dbReference>
<gene>
    <name evidence="11" type="ORF">DCAR_0415374</name>
</gene>
<dbReference type="GO" id="GO:0005886">
    <property type="term" value="C:plasma membrane"/>
    <property type="evidence" value="ECO:0007669"/>
    <property type="project" value="TreeGrafter"/>
</dbReference>